<gene>
    <name evidence="2" type="ORF">SAMN02910265_00700</name>
</gene>
<feature type="domain" description="Calcineurin-like phosphoesterase" evidence="1">
    <location>
        <begin position="1"/>
        <end position="164"/>
    </location>
</feature>
<dbReference type="InterPro" id="IPR011152">
    <property type="entry name" value="Pesterase_MJ0912"/>
</dbReference>
<dbReference type="PIRSF" id="PIRSF000883">
    <property type="entry name" value="Pesterase_MJ0912"/>
    <property type="match status" value="1"/>
</dbReference>
<proteinExistence type="predicted"/>
<name>A0A1H6IDE5_RUMFL</name>
<dbReference type="PANTHER" id="PTHR42850">
    <property type="entry name" value="METALLOPHOSPHOESTERASE"/>
    <property type="match status" value="1"/>
</dbReference>
<dbReference type="InterPro" id="IPR004843">
    <property type="entry name" value="Calcineurin-like_PHP"/>
</dbReference>
<dbReference type="InterPro" id="IPR029052">
    <property type="entry name" value="Metallo-depent_PP-like"/>
</dbReference>
<dbReference type="RefSeq" id="WP_074714512.1">
    <property type="nucleotide sequence ID" value="NZ_FNWV01000002.1"/>
</dbReference>
<dbReference type="Gene3D" id="3.60.21.10">
    <property type="match status" value="1"/>
</dbReference>
<dbReference type="AlphaFoldDB" id="A0A1H6IDE5"/>
<accession>A0A1H6IDE5</accession>
<protein>
    <submittedName>
        <fullName evidence="2">Calcineurin-like phosphoesterase superfamily domain-containing protein</fullName>
    </submittedName>
</protein>
<dbReference type="OrthoDB" id="9800565at2"/>
<dbReference type="InterPro" id="IPR050126">
    <property type="entry name" value="Ap4A_hydrolase"/>
</dbReference>
<dbReference type="GO" id="GO:0005737">
    <property type="term" value="C:cytoplasm"/>
    <property type="evidence" value="ECO:0007669"/>
    <property type="project" value="TreeGrafter"/>
</dbReference>
<sequence>MKIAVFSDIHGNLKALKKVLEQIREKAPDLTVFLGDIFQRGNEETECLELLKASEIVCLKGNCELYAEHGVDVDPDVEHLRAYYDGIREKLTDEQMQFIKQMPLLYENECHGYKIRFSHFLFLDVNAPYPFLPLSSLKNGEFDKACESEEVKGYDLVVVGHCHENFVKGNVVSVSASGLEGASFLMIEANENGVSFEHCSVTLHPCSAL</sequence>
<organism evidence="2 3">
    <name type="scientific">Ruminococcus flavefaciens</name>
    <dbReference type="NCBI Taxonomy" id="1265"/>
    <lineage>
        <taxon>Bacteria</taxon>
        <taxon>Bacillati</taxon>
        <taxon>Bacillota</taxon>
        <taxon>Clostridia</taxon>
        <taxon>Eubacteriales</taxon>
        <taxon>Oscillospiraceae</taxon>
        <taxon>Ruminococcus</taxon>
    </lineage>
</organism>
<evidence type="ECO:0000313" key="3">
    <source>
        <dbReference type="Proteomes" id="UP000183190"/>
    </source>
</evidence>
<dbReference type="SUPFAM" id="SSF56300">
    <property type="entry name" value="Metallo-dependent phosphatases"/>
    <property type="match status" value="1"/>
</dbReference>
<dbReference type="GO" id="GO:0016791">
    <property type="term" value="F:phosphatase activity"/>
    <property type="evidence" value="ECO:0007669"/>
    <property type="project" value="TreeGrafter"/>
</dbReference>
<evidence type="ECO:0000259" key="1">
    <source>
        <dbReference type="Pfam" id="PF00149"/>
    </source>
</evidence>
<dbReference type="Proteomes" id="UP000183190">
    <property type="component" value="Unassembled WGS sequence"/>
</dbReference>
<evidence type="ECO:0000313" key="2">
    <source>
        <dbReference type="EMBL" id="SEH45158.1"/>
    </source>
</evidence>
<dbReference type="EMBL" id="FNWV01000002">
    <property type="protein sequence ID" value="SEH45158.1"/>
    <property type="molecule type" value="Genomic_DNA"/>
</dbReference>
<reference evidence="2 3" key="1">
    <citation type="submission" date="2016-10" db="EMBL/GenBank/DDBJ databases">
        <authorList>
            <person name="de Groot N.N."/>
        </authorList>
    </citation>
    <scope>NUCLEOTIDE SEQUENCE [LARGE SCALE GENOMIC DNA]</scope>
    <source>
        <strain evidence="2 3">YAD2003</strain>
    </source>
</reference>
<dbReference type="Pfam" id="PF00149">
    <property type="entry name" value="Metallophos"/>
    <property type="match status" value="1"/>
</dbReference>